<comment type="caution">
    <text evidence="1">The sequence shown here is derived from an EMBL/GenBank/DDBJ whole genome shotgun (WGS) entry which is preliminary data.</text>
</comment>
<keyword evidence="2" id="KW-1185">Reference proteome</keyword>
<dbReference type="EMBL" id="BAAAUX010000024">
    <property type="protein sequence ID" value="GAA2812684.1"/>
    <property type="molecule type" value="Genomic_DNA"/>
</dbReference>
<gene>
    <name evidence="1" type="ORF">GCM10010470_55140</name>
</gene>
<reference evidence="1 2" key="1">
    <citation type="journal article" date="2019" name="Int. J. Syst. Evol. Microbiol.">
        <title>The Global Catalogue of Microorganisms (GCM) 10K type strain sequencing project: providing services to taxonomists for standard genome sequencing and annotation.</title>
        <authorList>
            <consortium name="The Broad Institute Genomics Platform"/>
            <consortium name="The Broad Institute Genome Sequencing Center for Infectious Disease"/>
            <person name="Wu L."/>
            <person name="Ma J."/>
        </authorList>
    </citation>
    <scope>NUCLEOTIDE SEQUENCE [LARGE SCALE GENOMIC DNA]</scope>
    <source>
        <strain evidence="1 2">JCM 9383</strain>
    </source>
</reference>
<protein>
    <submittedName>
        <fullName evidence="1">Uncharacterized protein</fullName>
    </submittedName>
</protein>
<sequence>MSRARTTGTNWESRCAAYYSQVLGTPVRRLAQHGVLDIGDLEGIYLHAAESKAHRRWDVLEWVRQARREADNKDVPFHVVLAKRPHIKTPECLAISTIENHARLVARLRDAEDALRRADPATYRLHVEEHGTTSRR</sequence>
<proteinExistence type="predicted"/>
<name>A0ABN3VK16_9PSEU</name>
<evidence type="ECO:0000313" key="1">
    <source>
        <dbReference type="EMBL" id="GAA2812684.1"/>
    </source>
</evidence>
<organism evidence="1 2">
    <name type="scientific">Saccharopolyspora taberi</name>
    <dbReference type="NCBI Taxonomy" id="60895"/>
    <lineage>
        <taxon>Bacteria</taxon>
        <taxon>Bacillati</taxon>
        <taxon>Actinomycetota</taxon>
        <taxon>Actinomycetes</taxon>
        <taxon>Pseudonocardiales</taxon>
        <taxon>Pseudonocardiaceae</taxon>
        <taxon>Saccharopolyspora</taxon>
    </lineage>
</organism>
<dbReference type="Proteomes" id="UP001500979">
    <property type="component" value="Unassembled WGS sequence"/>
</dbReference>
<evidence type="ECO:0000313" key="2">
    <source>
        <dbReference type="Proteomes" id="UP001500979"/>
    </source>
</evidence>
<accession>A0ABN3VK16</accession>